<dbReference type="AlphaFoldDB" id="A0A410DMZ7"/>
<evidence type="ECO:0000313" key="2">
    <source>
        <dbReference type="EMBL" id="QAA30435.1"/>
    </source>
</evidence>
<gene>
    <name evidence="2" type="ORF">C1I91_01395</name>
</gene>
<organism evidence="2 3">
    <name type="scientific">Clostridium manihotivorum</name>
    <dbReference type="NCBI Taxonomy" id="2320868"/>
    <lineage>
        <taxon>Bacteria</taxon>
        <taxon>Bacillati</taxon>
        <taxon>Bacillota</taxon>
        <taxon>Clostridia</taxon>
        <taxon>Eubacteriales</taxon>
        <taxon>Clostridiaceae</taxon>
        <taxon>Clostridium</taxon>
    </lineage>
</organism>
<dbReference type="KEGG" id="cmah:C1I91_01395"/>
<evidence type="ECO:0000313" key="3">
    <source>
        <dbReference type="Proteomes" id="UP000286268"/>
    </source>
</evidence>
<feature type="transmembrane region" description="Helical" evidence="1">
    <location>
        <begin position="9"/>
        <end position="26"/>
    </location>
</feature>
<keyword evidence="1" id="KW-0472">Membrane</keyword>
<proteinExistence type="predicted"/>
<keyword evidence="1" id="KW-1133">Transmembrane helix</keyword>
<dbReference type="Proteomes" id="UP000286268">
    <property type="component" value="Chromosome"/>
</dbReference>
<accession>A0A410DMZ7</accession>
<keyword evidence="3" id="KW-1185">Reference proteome</keyword>
<name>A0A410DMZ7_9CLOT</name>
<feature type="transmembrane region" description="Helical" evidence="1">
    <location>
        <begin position="32"/>
        <end position="52"/>
    </location>
</feature>
<dbReference type="OrthoDB" id="1908345at2"/>
<evidence type="ECO:0000256" key="1">
    <source>
        <dbReference type="SAM" id="Phobius"/>
    </source>
</evidence>
<protein>
    <submittedName>
        <fullName evidence="2">Uncharacterized protein</fullName>
    </submittedName>
</protein>
<reference evidence="2 3" key="1">
    <citation type="submission" date="2018-01" db="EMBL/GenBank/DDBJ databases">
        <title>Genome Sequencing and Assembly of Anaerobacter polyendosporus strain CT4.</title>
        <authorList>
            <person name="Tachaapaikoon C."/>
            <person name="Sutheeworapong S."/>
            <person name="Jenjaroenpun P."/>
            <person name="Wongsurawat T."/>
            <person name="Nookeaw I."/>
            <person name="Cheawchanlertfa P."/>
            <person name="Kosugi A."/>
            <person name="Cheevadhanarak S."/>
            <person name="Ratanakhanokchai K."/>
        </authorList>
    </citation>
    <scope>NUCLEOTIDE SEQUENCE [LARGE SCALE GENOMIC DNA]</scope>
    <source>
        <strain evidence="2 3">CT4</strain>
    </source>
</reference>
<sequence>MGGITADNIILLLVAVVLLYLVFKFIKGVIKTIIVIILILTLGVSAYNIFIAKKSVSDEVNRYKTDYSYFNNVKDISSEAKQAINDIEANKNIDQNINKLSDLKAKASTLNHSSELNGFHERYISTFDGIILGCKGYSTAKQAGEEGKKLNDLAKNLDMSLKDIVVTK</sequence>
<dbReference type="RefSeq" id="WP_128210887.1">
    <property type="nucleotide sequence ID" value="NZ_CP025746.1"/>
</dbReference>
<keyword evidence="1" id="KW-0812">Transmembrane</keyword>
<dbReference type="EMBL" id="CP025746">
    <property type="protein sequence ID" value="QAA30435.1"/>
    <property type="molecule type" value="Genomic_DNA"/>
</dbReference>